<comment type="similarity">
    <text evidence="5 6">Belongs to the PurK/PurT family.</text>
</comment>
<dbReference type="PANTHER" id="PTHR11609">
    <property type="entry name" value="PURINE BIOSYNTHESIS PROTEIN 6/7, PUR6/7"/>
    <property type="match status" value="1"/>
</dbReference>
<dbReference type="FunFam" id="3.30.470.20:FF:000029">
    <property type="entry name" value="N5-carboxyaminoimidazole ribonucleotide synthase"/>
    <property type="match status" value="1"/>
</dbReference>
<dbReference type="EMBL" id="JACHVP010000001">
    <property type="protein sequence ID" value="MBB2965435.1"/>
    <property type="molecule type" value="Genomic_DNA"/>
</dbReference>
<dbReference type="PANTHER" id="PTHR11609:SF5">
    <property type="entry name" value="PHOSPHORIBOSYLAMINOIMIDAZOLE CARBOXYLASE"/>
    <property type="match status" value="1"/>
</dbReference>
<dbReference type="Pfam" id="PF17769">
    <property type="entry name" value="PurK_C"/>
    <property type="match status" value="1"/>
</dbReference>
<feature type="binding site" evidence="5">
    <location>
        <position position="101"/>
    </location>
    <ligand>
        <name>ATP</name>
        <dbReference type="ChEBI" id="CHEBI:30616"/>
    </ligand>
</feature>
<dbReference type="Gene3D" id="3.30.470.20">
    <property type="entry name" value="ATP-grasp fold, B domain"/>
    <property type="match status" value="1"/>
</dbReference>
<name>A0A7W4YI41_LEIAQ</name>
<comment type="caution">
    <text evidence="5">Lacks conserved residue(s) required for the propagation of feature annotation.</text>
</comment>
<protein>
    <recommendedName>
        <fullName evidence="5 6">N5-carboxyaminoimidazole ribonucleotide synthase</fullName>
        <shortName evidence="5 6">N5-CAIR synthase</shortName>
        <ecNumber evidence="5 6">6.3.4.18</ecNumber>
    </recommendedName>
    <alternativeName>
        <fullName evidence="5 6">5-(carboxyamino)imidazole ribonucleotide synthetase</fullName>
    </alternativeName>
</protein>
<feature type="domain" description="ATP-grasp" evidence="7">
    <location>
        <begin position="105"/>
        <end position="296"/>
    </location>
</feature>
<dbReference type="GO" id="GO:0005829">
    <property type="term" value="C:cytosol"/>
    <property type="evidence" value="ECO:0007669"/>
    <property type="project" value="TreeGrafter"/>
</dbReference>
<dbReference type="InterPro" id="IPR016185">
    <property type="entry name" value="PreATP-grasp_dom_sf"/>
</dbReference>
<keyword evidence="3 5" id="KW-0658">Purine biosynthesis</keyword>
<dbReference type="Pfam" id="PF22660">
    <property type="entry name" value="RS_preATP-grasp-like"/>
    <property type="match status" value="1"/>
</dbReference>
<dbReference type="AlphaFoldDB" id="A0A7W4YI41"/>
<dbReference type="InterPro" id="IPR013815">
    <property type="entry name" value="ATP_grasp_subdomain_1"/>
</dbReference>
<dbReference type="PROSITE" id="PS50975">
    <property type="entry name" value="ATP_GRASP"/>
    <property type="match status" value="1"/>
</dbReference>
<dbReference type="GO" id="GO:0034028">
    <property type="term" value="F:5-(carboxyamino)imidazole ribonucleotide synthase activity"/>
    <property type="evidence" value="ECO:0007669"/>
    <property type="project" value="UniProtKB-UniRule"/>
</dbReference>
<comment type="caution">
    <text evidence="8">The sequence shown here is derived from an EMBL/GenBank/DDBJ whole genome shotgun (WGS) entry which is preliminary data.</text>
</comment>
<dbReference type="Gene3D" id="3.30.1490.20">
    <property type="entry name" value="ATP-grasp fold, A domain"/>
    <property type="match status" value="1"/>
</dbReference>
<feature type="binding site" evidence="5">
    <location>
        <begin position="180"/>
        <end position="183"/>
    </location>
    <ligand>
        <name>ATP</name>
        <dbReference type="ChEBI" id="CHEBI:30616"/>
    </ligand>
</feature>
<dbReference type="InterPro" id="IPR040686">
    <property type="entry name" value="PurK_C"/>
</dbReference>
<evidence type="ECO:0000256" key="1">
    <source>
        <dbReference type="ARBA" id="ARBA00022598"/>
    </source>
</evidence>
<proteinExistence type="inferred from homology"/>
<dbReference type="EC" id="6.3.4.18" evidence="5 6"/>
<dbReference type="NCBIfam" id="NF004680">
    <property type="entry name" value="PRK06019.1-6"/>
    <property type="match status" value="1"/>
</dbReference>
<dbReference type="SUPFAM" id="SSF51246">
    <property type="entry name" value="Rudiment single hybrid motif"/>
    <property type="match status" value="1"/>
</dbReference>
<keyword evidence="9" id="KW-1185">Reference proteome</keyword>
<evidence type="ECO:0000313" key="9">
    <source>
        <dbReference type="Proteomes" id="UP000538196"/>
    </source>
</evidence>
<dbReference type="UniPathway" id="UPA00074">
    <property type="reaction ID" value="UER00942"/>
</dbReference>
<dbReference type="Gene3D" id="3.40.50.20">
    <property type="match status" value="1"/>
</dbReference>
<feature type="binding site" evidence="5">
    <location>
        <begin position="266"/>
        <end position="267"/>
    </location>
    <ligand>
        <name>ATP</name>
        <dbReference type="ChEBI" id="CHEBI:30616"/>
    </ligand>
</feature>
<dbReference type="HAMAP" id="MF_01928">
    <property type="entry name" value="PurK"/>
    <property type="match status" value="1"/>
</dbReference>
<reference evidence="8 9" key="1">
    <citation type="submission" date="2020-08" db="EMBL/GenBank/DDBJ databases">
        <title>Sequencing the genomes of 1000 actinobacteria strains.</title>
        <authorList>
            <person name="Klenk H.-P."/>
        </authorList>
    </citation>
    <scope>NUCLEOTIDE SEQUENCE [LARGE SCALE GENOMIC DNA]</scope>
    <source>
        <strain evidence="8 9">DSM 20146</strain>
    </source>
</reference>
<keyword evidence="2 5" id="KW-0547">Nucleotide-binding</keyword>
<comment type="pathway">
    <text evidence="5 6">Purine metabolism; IMP biosynthesis via de novo pathway; 5-amino-1-(5-phospho-D-ribosyl)imidazole-4-carboxylate from 5-amino-1-(5-phospho-D-ribosyl)imidazole (N5-CAIR route): step 1/2.</text>
</comment>
<comment type="catalytic activity">
    <reaction evidence="5 6">
        <text>5-amino-1-(5-phospho-beta-D-ribosyl)imidazole + hydrogencarbonate + ATP = 5-carboxyamino-1-(5-phospho-D-ribosyl)imidazole + ADP + phosphate + 2 H(+)</text>
        <dbReference type="Rhea" id="RHEA:19317"/>
        <dbReference type="ChEBI" id="CHEBI:15378"/>
        <dbReference type="ChEBI" id="CHEBI:17544"/>
        <dbReference type="ChEBI" id="CHEBI:30616"/>
        <dbReference type="ChEBI" id="CHEBI:43474"/>
        <dbReference type="ChEBI" id="CHEBI:58730"/>
        <dbReference type="ChEBI" id="CHEBI:137981"/>
        <dbReference type="ChEBI" id="CHEBI:456216"/>
        <dbReference type="EC" id="6.3.4.18"/>
    </reaction>
</comment>
<comment type="subunit">
    <text evidence="5 6">Homodimer.</text>
</comment>
<dbReference type="GO" id="GO:0005524">
    <property type="term" value="F:ATP binding"/>
    <property type="evidence" value="ECO:0007669"/>
    <property type="project" value="UniProtKB-UniRule"/>
</dbReference>
<evidence type="ECO:0000256" key="3">
    <source>
        <dbReference type="ARBA" id="ARBA00022755"/>
    </source>
</evidence>
<dbReference type="InterPro" id="IPR011761">
    <property type="entry name" value="ATP-grasp"/>
</dbReference>
<evidence type="ECO:0000313" key="8">
    <source>
        <dbReference type="EMBL" id="MBB2965435.1"/>
    </source>
</evidence>
<dbReference type="NCBIfam" id="NF004679">
    <property type="entry name" value="PRK06019.1-5"/>
    <property type="match status" value="1"/>
</dbReference>
<dbReference type="Pfam" id="PF02222">
    <property type="entry name" value="ATP-grasp"/>
    <property type="match status" value="1"/>
</dbReference>
<feature type="binding site" evidence="5">
    <location>
        <position position="188"/>
    </location>
    <ligand>
        <name>ATP</name>
        <dbReference type="ChEBI" id="CHEBI:30616"/>
    </ligand>
</feature>
<dbReference type="InterPro" id="IPR005875">
    <property type="entry name" value="PurK"/>
</dbReference>
<evidence type="ECO:0000256" key="5">
    <source>
        <dbReference type="HAMAP-Rule" id="MF_01928"/>
    </source>
</evidence>
<organism evidence="8 9">
    <name type="scientific">Leifsonia aquatica</name>
    <name type="common">Corynebacterium aquaticum</name>
    <dbReference type="NCBI Taxonomy" id="144185"/>
    <lineage>
        <taxon>Bacteria</taxon>
        <taxon>Bacillati</taxon>
        <taxon>Actinomycetota</taxon>
        <taxon>Actinomycetes</taxon>
        <taxon>Micrococcales</taxon>
        <taxon>Microbacteriaceae</taxon>
        <taxon>Leifsonia</taxon>
    </lineage>
</organism>
<comment type="function">
    <text evidence="5">Catalyzes the ATP-dependent conversion of 5-aminoimidazole ribonucleotide (AIR) and HCO(3)(-) to N5-carboxyaminoimidazole ribonucleotide (N5-CAIR).</text>
</comment>
<evidence type="ECO:0000259" key="7">
    <source>
        <dbReference type="PROSITE" id="PS50975"/>
    </source>
</evidence>
<feature type="binding site" evidence="5">
    <location>
        <position position="141"/>
    </location>
    <ligand>
        <name>ATP</name>
        <dbReference type="ChEBI" id="CHEBI:30616"/>
    </ligand>
</feature>
<dbReference type="InterPro" id="IPR003135">
    <property type="entry name" value="ATP-grasp_carboxylate-amine"/>
</dbReference>
<evidence type="ECO:0000256" key="4">
    <source>
        <dbReference type="ARBA" id="ARBA00022840"/>
    </source>
</evidence>
<dbReference type="GO" id="GO:0046872">
    <property type="term" value="F:metal ion binding"/>
    <property type="evidence" value="ECO:0007669"/>
    <property type="project" value="InterPro"/>
</dbReference>
<accession>A0A7W4YI41</accession>
<dbReference type="NCBIfam" id="TIGR01161">
    <property type="entry name" value="purK"/>
    <property type="match status" value="1"/>
</dbReference>
<dbReference type="Proteomes" id="UP000538196">
    <property type="component" value="Unassembled WGS sequence"/>
</dbReference>
<keyword evidence="1 5" id="KW-0436">Ligase</keyword>
<dbReference type="GO" id="GO:0006189">
    <property type="term" value="P:'de novo' IMP biosynthetic process"/>
    <property type="evidence" value="ECO:0007669"/>
    <property type="project" value="UniProtKB-UniRule"/>
</dbReference>
<dbReference type="GO" id="GO:0004638">
    <property type="term" value="F:phosphoribosylaminoimidazole carboxylase activity"/>
    <property type="evidence" value="ECO:0007669"/>
    <property type="project" value="InterPro"/>
</dbReference>
<dbReference type="InterPro" id="IPR011054">
    <property type="entry name" value="Rudment_hybrid_motif"/>
</dbReference>
<comment type="function">
    <text evidence="6">Catalyzes the ATP-dependent conversion of 5-aminoimidazole ribonucleotide (AIR) and HCO(3)- to N5-carboxyaminoimidazole ribonucleotide (N5-CAIR).</text>
</comment>
<keyword evidence="4 5" id="KW-0067">ATP-binding</keyword>
<dbReference type="SUPFAM" id="SSF52440">
    <property type="entry name" value="PreATP-grasp domain"/>
    <property type="match status" value="1"/>
</dbReference>
<evidence type="ECO:0000256" key="2">
    <source>
        <dbReference type="ARBA" id="ARBA00022741"/>
    </source>
</evidence>
<gene>
    <name evidence="5 6" type="primary">purK</name>
    <name evidence="8" type="ORF">FHX33_000167</name>
</gene>
<dbReference type="InterPro" id="IPR054350">
    <property type="entry name" value="PurT/PurK_preATP-grasp"/>
</dbReference>
<sequence>MVRNTVGVIGGGQLARMMIPPAVELGIDIRVLEEAEGMSAEIAATGVGDYRDLDTVLAFAETVDVITFDHEHVPPAILRELVSRGVPVHPGPDALLYAQDKIQMRAKLSELGLPVPDWAAVESADELAAFLADHGGRAVVKTARGGYDGKGVRVVSEASEADDWFLALAEDGRGGALLVEELVSFRRELAQLIARRPSGGSAVWHVVETVQRDGVCAEVIAPAPGAAGRTAEAAAEIATRIADGLGVTGVLAVELFETTDGRILVNELAMRPHNSGHWSIEGAVTSQFEQHLRAVLDLPLGETRQRDEWSVMVNILGGPAEGSLQDRYPAALAAHPEAKFHGYGKEPRPGRKVGHVTVGGDDLDDVVYRARAAAAYFEG</sequence>
<dbReference type="SUPFAM" id="SSF56059">
    <property type="entry name" value="Glutathione synthetase ATP-binding domain-like"/>
    <property type="match status" value="1"/>
</dbReference>
<evidence type="ECO:0000256" key="6">
    <source>
        <dbReference type="RuleBase" id="RU361200"/>
    </source>
</evidence>